<dbReference type="Proteomes" id="UP000805193">
    <property type="component" value="Unassembled WGS sequence"/>
</dbReference>
<proteinExistence type="predicted"/>
<dbReference type="EMBL" id="JABSTQ010011404">
    <property type="protein sequence ID" value="KAG0411788.1"/>
    <property type="molecule type" value="Genomic_DNA"/>
</dbReference>
<comment type="caution">
    <text evidence="1">The sequence shown here is derived from an EMBL/GenBank/DDBJ whole genome shotgun (WGS) entry which is preliminary data.</text>
</comment>
<gene>
    <name evidence="1" type="ORF">HPB47_011084</name>
</gene>
<evidence type="ECO:0000313" key="1">
    <source>
        <dbReference type="EMBL" id="KAG0411788.1"/>
    </source>
</evidence>
<protein>
    <submittedName>
        <fullName evidence="1">Uncharacterized protein</fullName>
    </submittedName>
</protein>
<reference evidence="1 2" key="1">
    <citation type="journal article" date="2020" name="Cell">
        <title>Large-Scale Comparative Analyses of Tick Genomes Elucidate Their Genetic Diversity and Vector Capacities.</title>
        <authorList>
            <consortium name="Tick Genome and Microbiome Consortium (TIGMIC)"/>
            <person name="Jia N."/>
            <person name="Wang J."/>
            <person name="Shi W."/>
            <person name="Du L."/>
            <person name="Sun Y."/>
            <person name="Zhan W."/>
            <person name="Jiang J.F."/>
            <person name="Wang Q."/>
            <person name="Zhang B."/>
            <person name="Ji P."/>
            <person name="Bell-Sakyi L."/>
            <person name="Cui X.M."/>
            <person name="Yuan T.T."/>
            <person name="Jiang B.G."/>
            <person name="Yang W.F."/>
            <person name="Lam T.T."/>
            <person name="Chang Q.C."/>
            <person name="Ding S.J."/>
            <person name="Wang X.J."/>
            <person name="Zhu J.G."/>
            <person name="Ruan X.D."/>
            <person name="Zhao L."/>
            <person name="Wei J.T."/>
            <person name="Ye R.Z."/>
            <person name="Que T.C."/>
            <person name="Du C.H."/>
            <person name="Zhou Y.H."/>
            <person name="Cheng J.X."/>
            <person name="Dai P.F."/>
            <person name="Guo W.B."/>
            <person name="Han X.H."/>
            <person name="Huang E.J."/>
            <person name="Li L.F."/>
            <person name="Wei W."/>
            <person name="Gao Y.C."/>
            <person name="Liu J.Z."/>
            <person name="Shao H.Z."/>
            <person name="Wang X."/>
            <person name="Wang C.C."/>
            <person name="Yang T.C."/>
            <person name="Huo Q.B."/>
            <person name="Li W."/>
            <person name="Chen H.Y."/>
            <person name="Chen S.E."/>
            <person name="Zhou L.G."/>
            <person name="Ni X.B."/>
            <person name="Tian J.H."/>
            <person name="Sheng Y."/>
            <person name="Liu T."/>
            <person name="Pan Y.S."/>
            <person name="Xia L.Y."/>
            <person name="Li J."/>
            <person name="Zhao F."/>
            <person name="Cao W.C."/>
        </authorList>
    </citation>
    <scope>NUCLEOTIDE SEQUENCE [LARGE SCALE GENOMIC DNA]</scope>
    <source>
        <strain evidence="1">Iper-2018</strain>
    </source>
</reference>
<sequence>MDNHIDLQVSEDLGGSAATDSEGSPSSDEHEDLIQAANGCDLSASLGDFSSATCVEESKGADNLQPQGLVKGSEVCAFPGHSSTSEAHERVLMRRDSNEDSSAATKGASEDPAQVAAPPPPPPPNGSILFCLRSRNSAWKQCARCYSGQASGLLGEGHHHKLRRSLLSGSACGREPGQCYRTTRIVCVRTLGSKTDTRSCVETVCESSECGSGGELDSRLRVPIAKLQGRMLLSFLCKLCSTRVTKLISKVSYEKGVVIVKCHGCSKHHLIADNLDWFPDLEGKR</sequence>
<name>A0AC60NX99_IXOPE</name>
<organism evidence="1 2">
    <name type="scientific">Ixodes persulcatus</name>
    <name type="common">Taiga tick</name>
    <dbReference type="NCBI Taxonomy" id="34615"/>
    <lineage>
        <taxon>Eukaryota</taxon>
        <taxon>Metazoa</taxon>
        <taxon>Ecdysozoa</taxon>
        <taxon>Arthropoda</taxon>
        <taxon>Chelicerata</taxon>
        <taxon>Arachnida</taxon>
        <taxon>Acari</taxon>
        <taxon>Parasitiformes</taxon>
        <taxon>Ixodida</taxon>
        <taxon>Ixodoidea</taxon>
        <taxon>Ixodidae</taxon>
        <taxon>Ixodinae</taxon>
        <taxon>Ixodes</taxon>
    </lineage>
</organism>
<accession>A0AC60NX99</accession>
<keyword evidence="2" id="KW-1185">Reference proteome</keyword>
<evidence type="ECO:0000313" key="2">
    <source>
        <dbReference type="Proteomes" id="UP000805193"/>
    </source>
</evidence>